<dbReference type="Proteomes" id="UP001495147">
    <property type="component" value="Unassembled WGS sequence"/>
</dbReference>
<evidence type="ECO:0000256" key="5">
    <source>
        <dbReference type="ARBA" id="ARBA00022857"/>
    </source>
</evidence>
<evidence type="ECO:0000256" key="7">
    <source>
        <dbReference type="ARBA" id="ARBA00025067"/>
    </source>
</evidence>
<dbReference type="EC" id="1.5.1.3" evidence="3 8"/>
<dbReference type="PROSITE" id="PS51330">
    <property type="entry name" value="DHFR_2"/>
    <property type="match status" value="1"/>
</dbReference>
<gene>
    <name evidence="10" type="ORF">ABDJ85_12580</name>
</gene>
<evidence type="ECO:0000256" key="3">
    <source>
        <dbReference type="ARBA" id="ARBA00012856"/>
    </source>
</evidence>
<evidence type="ECO:0000256" key="4">
    <source>
        <dbReference type="ARBA" id="ARBA00022563"/>
    </source>
</evidence>
<comment type="pathway">
    <text evidence="1 8">Cofactor biosynthesis; tetrahydrofolate biosynthesis; 5,6,7,8-tetrahydrofolate from 7,8-dihydrofolate: step 1/1.</text>
</comment>
<keyword evidence="4 8" id="KW-0554">One-carbon metabolism</keyword>
<dbReference type="Gene3D" id="3.40.430.10">
    <property type="entry name" value="Dihydrofolate Reductase, subunit A"/>
    <property type="match status" value="1"/>
</dbReference>
<accession>A0ABV0G3I9</accession>
<dbReference type="SUPFAM" id="SSF53597">
    <property type="entry name" value="Dihydrofolate reductase-like"/>
    <property type="match status" value="1"/>
</dbReference>
<evidence type="ECO:0000313" key="10">
    <source>
        <dbReference type="EMBL" id="MEO3692308.1"/>
    </source>
</evidence>
<sequence>MTRITLVAAVARDGAIGRQNDLLWRDPLDMARFKALTLGKPVIMGRKTWDSLPPRFRPLPGRRNLVVTRSSATFDGAECFDSFEAALAACSEPEVCVVGGGEIYALALPRAHRLALTEVALDFPDADRHFPAWQPLDFVEHARESHLSAAGVRFDFVDYLRKET</sequence>
<proteinExistence type="inferred from homology"/>
<evidence type="ECO:0000256" key="1">
    <source>
        <dbReference type="ARBA" id="ARBA00004903"/>
    </source>
</evidence>
<comment type="caution">
    <text evidence="10">The sequence shown here is derived from an EMBL/GenBank/DDBJ whole genome shotgun (WGS) entry which is preliminary data.</text>
</comment>
<keyword evidence="5 8" id="KW-0521">NADP</keyword>
<dbReference type="InterPro" id="IPR012259">
    <property type="entry name" value="DHFR"/>
</dbReference>
<protein>
    <recommendedName>
        <fullName evidence="3 8">Dihydrofolate reductase</fullName>
        <ecNumber evidence="3 8">1.5.1.3</ecNumber>
    </recommendedName>
</protein>
<dbReference type="PRINTS" id="PR00070">
    <property type="entry name" value="DHFR"/>
</dbReference>
<evidence type="ECO:0000256" key="8">
    <source>
        <dbReference type="PIRNR" id="PIRNR000194"/>
    </source>
</evidence>
<dbReference type="CDD" id="cd00209">
    <property type="entry name" value="DHFR"/>
    <property type="match status" value="1"/>
</dbReference>
<feature type="domain" description="DHFR" evidence="9">
    <location>
        <begin position="3"/>
        <end position="161"/>
    </location>
</feature>
<dbReference type="RefSeq" id="WP_347705130.1">
    <property type="nucleotide sequence ID" value="NZ_JBDPZD010000003.1"/>
</dbReference>
<dbReference type="InterPro" id="IPR024072">
    <property type="entry name" value="DHFR-like_dom_sf"/>
</dbReference>
<comment type="function">
    <text evidence="7 8">Key enzyme in folate metabolism. Catalyzes an essential reaction for de novo glycine and purine synthesis, and for DNA precursor synthesis.</text>
</comment>
<comment type="similarity">
    <text evidence="2 8">Belongs to the dihydrofolate reductase family.</text>
</comment>
<dbReference type="InterPro" id="IPR001796">
    <property type="entry name" value="DHFR_dom"/>
</dbReference>
<dbReference type="PANTHER" id="PTHR48069">
    <property type="entry name" value="DIHYDROFOLATE REDUCTASE"/>
    <property type="match status" value="1"/>
</dbReference>
<evidence type="ECO:0000256" key="2">
    <source>
        <dbReference type="ARBA" id="ARBA00009539"/>
    </source>
</evidence>
<dbReference type="PIRSF" id="PIRSF000194">
    <property type="entry name" value="DHFR"/>
    <property type="match status" value="1"/>
</dbReference>
<dbReference type="GO" id="GO:0004146">
    <property type="term" value="F:dihydrofolate reductase activity"/>
    <property type="evidence" value="ECO:0007669"/>
    <property type="project" value="UniProtKB-EC"/>
</dbReference>
<dbReference type="Pfam" id="PF00186">
    <property type="entry name" value="DHFR_1"/>
    <property type="match status" value="1"/>
</dbReference>
<evidence type="ECO:0000259" key="9">
    <source>
        <dbReference type="PROSITE" id="PS51330"/>
    </source>
</evidence>
<keyword evidence="11" id="KW-1185">Reference proteome</keyword>
<evidence type="ECO:0000313" key="11">
    <source>
        <dbReference type="Proteomes" id="UP001495147"/>
    </source>
</evidence>
<dbReference type="EMBL" id="JBDPZD010000003">
    <property type="protein sequence ID" value="MEO3692308.1"/>
    <property type="molecule type" value="Genomic_DNA"/>
</dbReference>
<comment type="catalytic activity">
    <reaction evidence="8">
        <text>(6S)-5,6,7,8-tetrahydrofolate + NADP(+) = 7,8-dihydrofolate + NADPH + H(+)</text>
        <dbReference type="Rhea" id="RHEA:15009"/>
        <dbReference type="ChEBI" id="CHEBI:15378"/>
        <dbReference type="ChEBI" id="CHEBI:57451"/>
        <dbReference type="ChEBI" id="CHEBI:57453"/>
        <dbReference type="ChEBI" id="CHEBI:57783"/>
        <dbReference type="ChEBI" id="CHEBI:58349"/>
        <dbReference type="EC" id="1.5.1.3"/>
    </reaction>
</comment>
<reference evidence="10 11" key="1">
    <citation type="submission" date="2024-05" db="EMBL/GenBank/DDBJ databases">
        <title>Roseateles sp. DJS-2-20 16S ribosomal RNA gene Genome sequencing and assembly.</title>
        <authorList>
            <person name="Woo H."/>
        </authorList>
    </citation>
    <scope>NUCLEOTIDE SEQUENCE [LARGE SCALE GENOMIC DNA]</scope>
    <source>
        <strain evidence="10 11">DJS-2-20</strain>
    </source>
</reference>
<evidence type="ECO:0000256" key="6">
    <source>
        <dbReference type="ARBA" id="ARBA00023002"/>
    </source>
</evidence>
<keyword evidence="6 8" id="KW-0560">Oxidoreductase</keyword>
<dbReference type="PANTHER" id="PTHR48069:SF3">
    <property type="entry name" value="DIHYDROFOLATE REDUCTASE"/>
    <property type="match status" value="1"/>
</dbReference>
<organism evidence="10 11">
    <name type="scientific">Roseateles paludis</name>
    <dbReference type="NCBI Taxonomy" id="3145238"/>
    <lineage>
        <taxon>Bacteria</taxon>
        <taxon>Pseudomonadati</taxon>
        <taxon>Pseudomonadota</taxon>
        <taxon>Betaproteobacteria</taxon>
        <taxon>Burkholderiales</taxon>
        <taxon>Sphaerotilaceae</taxon>
        <taxon>Roseateles</taxon>
    </lineage>
</organism>
<name>A0ABV0G3I9_9BURK</name>